<evidence type="ECO:0000313" key="12">
    <source>
        <dbReference type="Proteomes" id="UP000092666"/>
    </source>
</evidence>
<accession>A0A1B9GRU0</accession>
<evidence type="ECO:0000256" key="1">
    <source>
        <dbReference type="ARBA" id="ARBA00001971"/>
    </source>
</evidence>
<dbReference type="STRING" id="1296120.A0A1B9GRU0"/>
<evidence type="ECO:0000256" key="4">
    <source>
        <dbReference type="ARBA" id="ARBA00022617"/>
    </source>
</evidence>
<evidence type="ECO:0000256" key="9">
    <source>
        <dbReference type="PIRSR" id="PIRSR602401-1"/>
    </source>
</evidence>
<dbReference type="Gene3D" id="1.10.630.10">
    <property type="entry name" value="Cytochrome P450"/>
    <property type="match status" value="1"/>
</dbReference>
<dbReference type="InterPro" id="IPR036396">
    <property type="entry name" value="Cyt_P450_sf"/>
</dbReference>
<dbReference type="PRINTS" id="PR00385">
    <property type="entry name" value="P450"/>
</dbReference>
<dbReference type="GO" id="GO:0020037">
    <property type="term" value="F:heme binding"/>
    <property type="evidence" value="ECO:0007669"/>
    <property type="project" value="InterPro"/>
</dbReference>
<reference evidence="12" key="2">
    <citation type="submission" date="2013-12" db="EMBL/GenBank/DDBJ databases">
        <title>Evolution of pathogenesis and genome organization in the Tremellales.</title>
        <authorList>
            <person name="Cuomo C."/>
            <person name="Litvintseva A."/>
            <person name="Heitman J."/>
            <person name="Chen Y."/>
            <person name="Sun S."/>
            <person name="Springer D."/>
            <person name="Dromer F."/>
            <person name="Young S."/>
            <person name="Zeng Q."/>
            <person name="Chapman S."/>
            <person name="Gujja S."/>
            <person name="Saif S."/>
            <person name="Birren B."/>
        </authorList>
    </citation>
    <scope>NUCLEOTIDE SEQUENCE [LARGE SCALE GENOMIC DNA]</scope>
    <source>
        <strain evidence="12">BCC8398</strain>
    </source>
</reference>
<evidence type="ECO:0000256" key="2">
    <source>
        <dbReference type="ARBA" id="ARBA00005179"/>
    </source>
</evidence>
<dbReference type="EMBL" id="KI669504">
    <property type="protein sequence ID" value="OCF33565.1"/>
    <property type="molecule type" value="Genomic_DNA"/>
</dbReference>
<keyword evidence="5 9" id="KW-0479">Metal-binding</keyword>
<dbReference type="GO" id="GO:0004497">
    <property type="term" value="F:monooxygenase activity"/>
    <property type="evidence" value="ECO:0007669"/>
    <property type="project" value="UniProtKB-KW"/>
</dbReference>
<dbReference type="InterPro" id="IPR050121">
    <property type="entry name" value="Cytochrome_P450_monoxygenase"/>
</dbReference>
<dbReference type="PRINTS" id="PR00463">
    <property type="entry name" value="EP450I"/>
</dbReference>
<evidence type="ECO:0000256" key="3">
    <source>
        <dbReference type="ARBA" id="ARBA00010617"/>
    </source>
</evidence>
<feature type="binding site" description="axial binding residue" evidence="9">
    <location>
        <position position="501"/>
    </location>
    <ligand>
        <name>heme</name>
        <dbReference type="ChEBI" id="CHEBI:30413"/>
    </ligand>
    <ligandPart>
        <name>Fe</name>
        <dbReference type="ChEBI" id="CHEBI:18248"/>
    </ligandPart>
</feature>
<dbReference type="InterPro" id="IPR002401">
    <property type="entry name" value="Cyt_P450_E_grp-I"/>
</dbReference>
<sequence>MGWPNEFEMPAIPQNAGDLIPHLKIVGGVLVAYFILTRLFSYISILRQVRGLPTQHAFLAAYELGLRTRAPHIPWLLPVKSYYSVPEFERFDKAGSDLLAYTVATEHRAVYFTANPQTAAHLYTKSSDFGKAAFMRRYRSARKFGSNIIAAADGAEHKQHKAIVRGCFGEAIFQRAWEGMSDIVDLMLKEEGVVDGGILKDATFCLIGQVGFGQEVPWNIPETKPGDPMPFLEAMEVIDQSLLYQFMLPGWLMKLIPTDKFKRFGQSQVDFVRYCYQMVREKRAELGITQEADSKPPTDLLGALVYHQMAAENQARSEKGTGQDQVGLTEGEVFSNMFMFLLAGHETTGHTLAFTLAYLALNPQWQEECYNEIREHCGDEAPAYHHVHKLALCHAAGLEALRMRDIVRILAKAAVRDTTIPYTTWDKEGNVTHRQHPVKAGSIIFTDQGAAQRNPFHWDDPNTYNPRRHLSVTADGDARTGVKNNSKNPPFIAFSLGQRQCIGRRFAEVEMVVFLAKIMSRYTIHPVPLHPGESRESIEHRMLDTGTEDLTLIPGKFSIRLEKRA</sequence>
<gene>
    <name evidence="11" type="ORF">I316_04637</name>
</gene>
<dbReference type="GO" id="GO:0005506">
    <property type="term" value="F:iron ion binding"/>
    <property type="evidence" value="ECO:0007669"/>
    <property type="project" value="InterPro"/>
</dbReference>
<name>A0A1B9GRU0_9TREE</name>
<dbReference type="OrthoDB" id="1470350at2759"/>
<organism evidence="11 12">
    <name type="scientific">Kwoniella heveanensis BCC8398</name>
    <dbReference type="NCBI Taxonomy" id="1296120"/>
    <lineage>
        <taxon>Eukaryota</taxon>
        <taxon>Fungi</taxon>
        <taxon>Dikarya</taxon>
        <taxon>Basidiomycota</taxon>
        <taxon>Agaricomycotina</taxon>
        <taxon>Tremellomycetes</taxon>
        <taxon>Tremellales</taxon>
        <taxon>Cryptococcaceae</taxon>
        <taxon>Kwoniella</taxon>
    </lineage>
</organism>
<keyword evidence="12" id="KW-1185">Reference proteome</keyword>
<dbReference type="PROSITE" id="PS00086">
    <property type="entry name" value="CYTOCHROME_P450"/>
    <property type="match status" value="1"/>
</dbReference>
<evidence type="ECO:0000313" key="11">
    <source>
        <dbReference type="EMBL" id="OCF33565.1"/>
    </source>
</evidence>
<dbReference type="PANTHER" id="PTHR24305">
    <property type="entry name" value="CYTOCHROME P450"/>
    <property type="match status" value="1"/>
</dbReference>
<comment type="cofactor">
    <cofactor evidence="1 9">
        <name>heme</name>
        <dbReference type="ChEBI" id="CHEBI:30413"/>
    </cofactor>
</comment>
<keyword evidence="6 10" id="KW-0560">Oxidoreductase</keyword>
<evidence type="ECO:0000256" key="7">
    <source>
        <dbReference type="ARBA" id="ARBA00023004"/>
    </source>
</evidence>
<proteinExistence type="inferred from homology"/>
<evidence type="ECO:0000256" key="5">
    <source>
        <dbReference type="ARBA" id="ARBA00022723"/>
    </source>
</evidence>
<evidence type="ECO:0000256" key="10">
    <source>
        <dbReference type="RuleBase" id="RU000461"/>
    </source>
</evidence>
<protein>
    <recommendedName>
        <fullName evidence="13">Cytochrome P450</fullName>
    </recommendedName>
</protein>
<keyword evidence="7 9" id="KW-0408">Iron</keyword>
<dbReference type="PANTHER" id="PTHR24305:SF166">
    <property type="entry name" value="CYTOCHROME P450 12A4, MITOCHONDRIAL-RELATED"/>
    <property type="match status" value="1"/>
</dbReference>
<evidence type="ECO:0000256" key="8">
    <source>
        <dbReference type="ARBA" id="ARBA00023033"/>
    </source>
</evidence>
<comment type="pathway">
    <text evidence="2">Secondary metabolite biosynthesis.</text>
</comment>
<keyword evidence="8 10" id="KW-0503">Monooxygenase</keyword>
<comment type="similarity">
    <text evidence="3 10">Belongs to the cytochrome P450 family.</text>
</comment>
<dbReference type="AlphaFoldDB" id="A0A1B9GRU0"/>
<dbReference type="GO" id="GO:0016705">
    <property type="term" value="F:oxidoreductase activity, acting on paired donors, with incorporation or reduction of molecular oxygen"/>
    <property type="evidence" value="ECO:0007669"/>
    <property type="project" value="InterPro"/>
</dbReference>
<dbReference type="Proteomes" id="UP000092666">
    <property type="component" value="Unassembled WGS sequence"/>
</dbReference>
<keyword evidence="4 9" id="KW-0349">Heme</keyword>
<dbReference type="SUPFAM" id="SSF48264">
    <property type="entry name" value="Cytochrome P450"/>
    <property type="match status" value="1"/>
</dbReference>
<evidence type="ECO:0000256" key="6">
    <source>
        <dbReference type="ARBA" id="ARBA00023002"/>
    </source>
</evidence>
<dbReference type="InterPro" id="IPR017972">
    <property type="entry name" value="Cyt_P450_CS"/>
</dbReference>
<dbReference type="Pfam" id="PF00067">
    <property type="entry name" value="p450"/>
    <property type="match status" value="1"/>
</dbReference>
<evidence type="ECO:0008006" key="13">
    <source>
        <dbReference type="Google" id="ProtNLM"/>
    </source>
</evidence>
<reference evidence="11 12" key="1">
    <citation type="submission" date="2013-07" db="EMBL/GenBank/DDBJ databases">
        <title>The Genome Sequence of Cryptococcus heveanensis BCC8398.</title>
        <authorList>
            <consortium name="The Broad Institute Genome Sequencing Platform"/>
            <person name="Cuomo C."/>
            <person name="Litvintseva A."/>
            <person name="Chen Y."/>
            <person name="Heitman J."/>
            <person name="Sun S."/>
            <person name="Springer D."/>
            <person name="Dromer F."/>
            <person name="Young S.K."/>
            <person name="Zeng Q."/>
            <person name="Gargeya S."/>
            <person name="Fitzgerald M."/>
            <person name="Abouelleil A."/>
            <person name="Alvarado L."/>
            <person name="Berlin A.M."/>
            <person name="Chapman S.B."/>
            <person name="Dewar J."/>
            <person name="Goldberg J."/>
            <person name="Griggs A."/>
            <person name="Gujja S."/>
            <person name="Hansen M."/>
            <person name="Howarth C."/>
            <person name="Imamovic A."/>
            <person name="Larimer J."/>
            <person name="McCowan C."/>
            <person name="Murphy C."/>
            <person name="Pearson M."/>
            <person name="Priest M."/>
            <person name="Roberts A."/>
            <person name="Saif S."/>
            <person name="Shea T."/>
            <person name="Sykes S."/>
            <person name="Wortman J."/>
            <person name="Nusbaum C."/>
            <person name="Birren B."/>
        </authorList>
    </citation>
    <scope>NUCLEOTIDE SEQUENCE [LARGE SCALE GENOMIC DNA]</scope>
    <source>
        <strain evidence="11 12">BCC8398</strain>
    </source>
</reference>
<dbReference type="InterPro" id="IPR001128">
    <property type="entry name" value="Cyt_P450"/>
</dbReference>